<feature type="transmembrane region" description="Helical" evidence="7">
    <location>
        <begin position="2150"/>
        <end position="2171"/>
    </location>
</feature>
<sequence>MDADQEDDHACQPTSVLESDELSGMVAAVLESQGGRASELHHAFVITIGRYQEQPQLLDGLLEGLIWPLARLLHELLQLTPVPLDRAVPVARWIWALATVRGWKVVSRFLPSQPTCMEPVVWLLEALDAGEPAREADIAPHVWELECVLLMWLTVLVLLPFDLSSLDSREALDPGLAGALPGLASAGLPPLAAAVLALCVRRLSAPSRARDMAAHVTGRLVTRPDAGPALDLFGPQGHTASFTAAGAAAALAATLKRGDRRALLPFAKALVPVVEELGSDAHGHQNRGRAAAKLAQRVALVLLARREGGAISCDGANNGADASDADADAMVDVETLLDVLLKTLVVRWSAAKGVGRLAARLPADFAAQVVEGTVDACFGDPTADAAWHGGCLALAELVRGGRLPAADVRRLLAPVILPALRFELRRGASAVGAHVRDAAAYACWALARAPGGPPRTTRPARRWGPRCSRWPAWTARSTAAARARPPSRSWSGGGAAGRTASPCCASPTTLRCPGARAFLEVAPAVARFEGYFAPLAEQLLHDKLLRHWEKGLRELAARAAAALARVDARWALQTALPLLLDRALSAELEARHGAVAGLAELLGALPPEAALASGNLLQFATLLPRLDAARLNRGKGGEVLRSALCRFVATLCATMLHADVSAFSDDLALDRADPWPLMESTLLASLSASDKDTQSAAEAALVPFYQARLGRVFPRAPAVEPGWLAGRLRGELLERGRGRGGAARGHPESGREPDVEVRQAAVASLTRQALHQWRALEQGETFSGMAPAPMDLLTPAIESCLAALQDYTIDNRGDVGSWARETALSALQDLAPALQRAADAGTLERAVARRAAAVACQQAVERIGRVREAGWRCVARLWPMDDGYCLFATLRGLAYAAGARDADVASQAAAALTQVAEGGERGSGGADVPCPEEAQPAHRVIGQSFLVLWDEEKDAARARQRSRTSGNTHAAAANHSQRLLGMPLLTTAEILLSKTPLRTDTAFAAGVASRALAESTQRISDIARLQSLASLLGCVAALDNSSEQETLHAAACRGLLTLMRSRFPAVRRAAAEQLYLSLLAADLEVEAQEALDLLGETDWADQGTEALVSQIAQGLQGGAAIKPEKRRKVESPEPREGGRFLRRRRPEPVRTSTVLPCRGGGQVGVEVEERGADIRVTIRLLGREAAGAGPAALLWGVCRGSMRRWHHPQGVAPAGSVLDETSGAMRSPFPHGKDAITLTFRAGLAPATLAFAAAVGHRPVLPLVAPHFAVPLGMLAGDPRVLGPSRGARGVNFAVASASARGMSLVLFSRHRPGDRRPAGRGGGPGIVEAEEDDGSSEWTVALELELDPSVHRTGAVWHVGLPALRPSADLAYAWRVDGEEAWDGGNRTQPDRLLLDPQAPSVTYLGSPPSGLGPLRCPSVQRQEGEPPSFVLSGLGSLRGDEAAWRPSRADKAAVPPADRRTMLFVDLRSLAPENCLAELVASIDEFRALGLNTLVLSACYATAWTGSPLAGGRAAVSHAALDPSLAPGEPGEALARAIATLHAAGFAVLMQVDFTFTAEGDDENPNPISLRGLDHAAFYRPGAVGVLNAGHAVVRQYILATLRRWALDFGFDGFYFLGAENLVQDRNGCILDAPPLAMAIAYDPVLAGLQFVAQTADARLLPRQGRRGFPALGRVARGGRRAGLGAGRADRHARPARRAGRLRRAVRAGWAGGVPGALAVPRPPHACVNELRLARYGANQVAAKAAIALALLAAGTPLLALEEAARHARFVGVLARLRRRWLELLQPVAHPDEPKAAASAVLAGPYAQPVPPEPRSPTVPPSRVVAFHGAAVGSAPDWDGSAAALGIPEAAYFAVTIAASAGAPALYYGMNTSIDRAVSVHLPHAPAGHSWHRLVDTNLEAPEDAALSGTGGHYAFTEYVVQPGTGVIFVAGQPEKKGAAAGDAAPIAAANSELHNGNAAAPAQQLIEQAVAGRLDGAPPSQPIRVIVTNEVAVRSVVPPAELYRRVVDVGVYKGTQPWWKIAVGGVLAGVYTAFGGIWLLSVGPNCPGIAAANPGLAKLITGAVGLPIGLITIFTCGGDLFTGNTAVVTAALIEKKVTLRQLLKSWTVSYLANLVGCALGILLAHTAGLTPQLARGAIAYATYKTSAPLGIVLARAIGANWFVCLAVWQCTAAQTYLGKALACAMPLTAFITIGLEHSIANMFFVPLGILAGADTTLATFVTRNLIPVTIGNILAGSVCVAAAYSVLYGRLGKRLAGEATD</sequence>
<gene>
    <name evidence="9" type="ORF">QBZ16_003493</name>
</gene>
<dbReference type="InterPro" id="IPR013783">
    <property type="entry name" value="Ig-like_fold"/>
</dbReference>
<dbReference type="SUPFAM" id="SSF51011">
    <property type="entry name" value="Glycosyl hydrolase domain"/>
    <property type="match status" value="1"/>
</dbReference>
<evidence type="ECO:0000313" key="9">
    <source>
        <dbReference type="EMBL" id="KAK2078653.1"/>
    </source>
</evidence>
<evidence type="ECO:0000256" key="5">
    <source>
        <dbReference type="ARBA" id="ARBA00049660"/>
    </source>
</evidence>
<dbReference type="SUPFAM" id="SSF51445">
    <property type="entry name" value="(Trans)glycosidases"/>
    <property type="match status" value="1"/>
</dbReference>
<dbReference type="GO" id="GO:0007021">
    <property type="term" value="P:tubulin complex assembly"/>
    <property type="evidence" value="ECO:0007669"/>
    <property type="project" value="InterPro"/>
</dbReference>
<dbReference type="GO" id="GO:0000226">
    <property type="term" value="P:microtubule cytoskeleton organization"/>
    <property type="evidence" value="ECO:0007669"/>
    <property type="project" value="TreeGrafter"/>
</dbReference>
<dbReference type="Gene3D" id="1.20.1080.10">
    <property type="entry name" value="Glycerol uptake facilitator protein"/>
    <property type="match status" value="1"/>
</dbReference>
<evidence type="ECO:0000259" key="8">
    <source>
        <dbReference type="Pfam" id="PF25767"/>
    </source>
</evidence>
<dbReference type="GO" id="GO:0005096">
    <property type="term" value="F:GTPase activator activity"/>
    <property type="evidence" value="ECO:0007669"/>
    <property type="project" value="InterPro"/>
</dbReference>
<evidence type="ECO:0000256" key="6">
    <source>
        <dbReference type="SAM" id="MobiDB-lite"/>
    </source>
</evidence>
<dbReference type="InterPro" id="IPR014756">
    <property type="entry name" value="Ig_E-set"/>
</dbReference>
<dbReference type="Gene3D" id="2.60.40.1180">
    <property type="entry name" value="Golgi alpha-mannosidase II"/>
    <property type="match status" value="1"/>
</dbReference>
<proteinExistence type="inferred from homology"/>
<dbReference type="Gene3D" id="3.20.20.80">
    <property type="entry name" value="Glycosidases"/>
    <property type="match status" value="1"/>
</dbReference>
<dbReference type="Pfam" id="PF25767">
    <property type="entry name" value="ARM_TBCD_2nd"/>
    <property type="match status" value="1"/>
</dbReference>
<organism evidence="9 10">
    <name type="scientific">Prototheca wickerhamii</name>
    <dbReference type="NCBI Taxonomy" id="3111"/>
    <lineage>
        <taxon>Eukaryota</taxon>
        <taxon>Viridiplantae</taxon>
        <taxon>Chlorophyta</taxon>
        <taxon>core chlorophytes</taxon>
        <taxon>Trebouxiophyceae</taxon>
        <taxon>Chlorellales</taxon>
        <taxon>Chlorellaceae</taxon>
        <taxon>Prototheca</taxon>
    </lineage>
</organism>
<feature type="region of interest" description="Disordered" evidence="6">
    <location>
        <begin position="1311"/>
        <end position="1335"/>
    </location>
</feature>
<evidence type="ECO:0000256" key="4">
    <source>
        <dbReference type="ARBA" id="ARBA00023136"/>
    </source>
</evidence>
<dbReference type="SUPFAM" id="SSF81296">
    <property type="entry name" value="E set domains"/>
    <property type="match status" value="1"/>
</dbReference>
<evidence type="ECO:0000256" key="1">
    <source>
        <dbReference type="ARBA" id="ARBA00004141"/>
    </source>
</evidence>
<dbReference type="GO" id="GO:0007023">
    <property type="term" value="P:post-chaperonin tubulin folding pathway"/>
    <property type="evidence" value="ECO:0007669"/>
    <property type="project" value="InterPro"/>
</dbReference>
<comment type="similarity">
    <text evidence="5">Belongs to the FNT transporter (TC 1.A.16) family.</text>
</comment>
<dbReference type="PANTHER" id="PTHR12658:SF0">
    <property type="entry name" value="TUBULIN-SPECIFIC CHAPERONE D"/>
    <property type="match status" value="1"/>
</dbReference>
<comment type="subcellular location">
    <subcellularLocation>
        <location evidence="1">Membrane</location>
        <topology evidence="1">Multi-pass membrane protein</topology>
    </subcellularLocation>
</comment>
<feature type="region of interest" description="Disordered" evidence="6">
    <location>
        <begin position="736"/>
        <end position="755"/>
    </location>
</feature>
<dbReference type="GO" id="GO:0022857">
    <property type="term" value="F:transmembrane transporter activity"/>
    <property type="evidence" value="ECO:0007669"/>
    <property type="project" value="InterPro"/>
</dbReference>
<feature type="transmembrane region" description="Helical" evidence="7">
    <location>
        <begin position="2228"/>
        <end position="2250"/>
    </location>
</feature>
<dbReference type="EMBL" id="JASFZW010000004">
    <property type="protein sequence ID" value="KAK2078653.1"/>
    <property type="molecule type" value="Genomic_DNA"/>
</dbReference>
<dbReference type="PROSITE" id="PS01006">
    <property type="entry name" value="FORMATE_NITRITE_TP_2"/>
    <property type="match status" value="1"/>
</dbReference>
<comment type="caution">
    <text evidence="9">The sequence shown here is derived from an EMBL/GenBank/DDBJ whole genome shotgun (WGS) entry which is preliminary data.</text>
</comment>
<dbReference type="InterPro" id="IPR024002">
    <property type="entry name" value="For/NO2_transpt_CS"/>
</dbReference>
<dbReference type="InterPro" id="IPR000292">
    <property type="entry name" value="For/NO2_transpt"/>
</dbReference>
<evidence type="ECO:0000256" key="2">
    <source>
        <dbReference type="ARBA" id="ARBA00022692"/>
    </source>
</evidence>
<dbReference type="InterPro" id="IPR017853">
    <property type="entry name" value="GH"/>
</dbReference>
<dbReference type="Proteomes" id="UP001255856">
    <property type="component" value="Unassembled WGS sequence"/>
</dbReference>
<dbReference type="Pfam" id="PF01226">
    <property type="entry name" value="Form_Nir_trans"/>
    <property type="match status" value="1"/>
</dbReference>
<feature type="transmembrane region" description="Helical" evidence="7">
    <location>
        <begin position="2063"/>
        <end position="2096"/>
    </location>
</feature>
<feature type="transmembrane region" description="Helical" evidence="7">
    <location>
        <begin position="2108"/>
        <end position="2130"/>
    </location>
</feature>
<dbReference type="Pfam" id="PF23579">
    <property type="entry name" value="ARM_TBCD"/>
    <property type="match status" value="1"/>
</dbReference>
<dbReference type="InterPro" id="IPR058033">
    <property type="entry name" value="ARM_TBCD_2nd"/>
</dbReference>
<dbReference type="PANTHER" id="PTHR12658">
    <property type="entry name" value="BETA-TUBULIN COFACTOR D"/>
    <property type="match status" value="1"/>
</dbReference>
<dbReference type="SUPFAM" id="SSF48371">
    <property type="entry name" value="ARM repeat"/>
    <property type="match status" value="1"/>
</dbReference>
<dbReference type="InterPro" id="IPR011989">
    <property type="entry name" value="ARM-like"/>
</dbReference>
<dbReference type="InterPro" id="IPR023271">
    <property type="entry name" value="Aquaporin-like"/>
</dbReference>
<keyword evidence="2 7" id="KW-0812">Transmembrane</keyword>
<dbReference type="GO" id="GO:0016020">
    <property type="term" value="C:membrane"/>
    <property type="evidence" value="ECO:0007669"/>
    <property type="project" value="UniProtKB-SubCell"/>
</dbReference>
<feature type="compositionally biased region" description="Basic and acidic residues" evidence="6">
    <location>
        <begin position="745"/>
        <end position="755"/>
    </location>
</feature>
<dbReference type="Gene3D" id="2.60.40.10">
    <property type="entry name" value="Immunoglobulins"/>
    <property type="match status" value="1"/>
</dbReference>
<protein>
    <recommendedName>
        <fullName evidence="8">Tubulin-folding cofactor D ARM repeats domain-containing protein</fullName>
    </recommendedName>
</protein>
<accession>A0AAD9II14</accession>
<feature type="transmembrane region" description="Helical" evidence="7">
    <location>
        <begin position="2183"/>
        <end position="2208"/>
    </location>
</feature>
<evidence type="ECO:0000256" key="3">
    <source>
        <dbReference type="ARBA" id="ARBA00022989"/>
    </source>
</evidence>
<keyword evidence="3 7" id="KW-1133">Transmembrane helix</keyword>
<name>A0AAD9II14_PROWI</name>
<evidence type="ECO:0000313" key="10">
    <source>
        <dbReference type="Proteomes" id="UP001255856"/>
    </source>
</evidence>
<feature type="transmembrane region" description="Helical" evidence="7">
    <location>
        <begin position="2024"/>
        <end position="2043"/>
    </location>
</feature>
<reference evidence="9" key="1">
    <citation type="submission" date="2021-01" db="EMBL/GenBank/DDBJ databases">
        <authorList>
            <person name="Eckstrom K.M.E."/>
        </authorList>
    </citation>
    <scope>NUCLEOTIDE SEQUENCE</scope>
    <source>
        <strain evidence="9">UVCC 0001</strain>
    </source>
</reference>
<dbReference type="InterPro" id="IPR033162">
    <property type="entry name" value="TBCD"/>
</dbReference>
<keyword evidence="4 7" id="KW-0472">Membrane</keyword>
<feature type="domain" description="Tubulin-folding cofactor D ARM repeats" evidence="8">
    <location>
        <begin position="317"/>
        <end position="449"/>
    </location>
</feature>
<dbReference type="GO" id="GO:0048487">
    <property type="term" value="F:beta-tubulin binding"/>
    <property type="evidence" value="ECO:0007669"/>
    <property type="project" value="InterPro"/>
</dbReference>
<dbReference type="InterPro" id="IPR016024">
    <property type="entry name" value="ARM-type_fold"/>
</dbReference>
<dbReference type="InterPro" id="IPR013780">
    <property type="entry name" value="Glyco_hydro_b"/>
</dbReference>
<evidence type="ECO:0000256" key="7">
    <source>
        <dbReference type="SAM" id="Phobius"/>
    </source>
</evidence>
<keyword evidence="10" id="KW-1185">Reference proteome</keyword>
<dbReference type="Gene3D" id="1.25.10.10">
    <property type="entry name" value="Leucine-rich Repeat Variant"/>
    <property type="match status" value="1"/>
</dbReference>